<feature type="transmembrane region" description="Helical" evidence="1">
    <location>
        <begin position="101"/>
        <end position="119"/>
    </location>
</feature>
<accession>A0AAD5EHM3</accession>
<keyword evidence="1" id="KW-1133">Transmembrane helix</keyword>
<comment type="caution">
    <text evidence="2">The sequence shown here is derived from an EMBL/GenBank/DDBJ whole genome shotgun (WGS) entry which is preliminary data.</text>
</comment>
<evidence type="ECO:0008006" key="4">
    <source>
        <dbReference type="Google" id="ProtNLM"/>
    </source>
</evidence>
<feature type="transmembrane region" description="Helical" evidence="1">
    <location>
        <begin position="68"/>
        <end position="89"/>
    </location>
</feature>
<dbReference type="RefSeq" id="XP_051448678.1">
    <property type="nucleotide sequence ID" value="XM_051585871.1"/>
</dbReference>
<organism evidence="2 3">
    <name type="scientific">Umbelopsis ramanniana AG</name>
    <dbReference type="NCBI Taxonomy" id="1314678"/>
    <lineage>
        <taxon>Eukaryota</taxon>
        <taxon>Fungi</taxon>
        <taxon>Fungi incertae sedis</taxon>
        <taxon>Mucoromycota</taxon>
        <taxon>Mucoromycotina</taxon>
        <taxon>Umbelopsidomycetes</taxon>
        <taxon>Umbelopsidales</taxon>
        <taxon>Umbelopsidaceae</taxon>
        <taxon>Umbelopsis</taxon>
    </lineage>
</organism>
<keyword evidence="3" id="KW-1185">Reference proteome</keyword>
<dbReference type="EMBL" id="MU620895">
    <property type="protein sequence ID" value="KAI8583674.1"/>
    <property type="molecule type" value="Genomic_DNA"/>
</dbReference>
<protein>
    <recommendedName>
        <fullName evidence="4">Transmembrane protein</fullName>
    </recommendedName>
</protein>
<keyword evidence="1" id="KW-0472">Membrane</keyword>
<keyword evidence="1" id="KW-0812">Transmembrane</keyword>
<evidence type="ECO:0000256" key="1">
    <source>
        <dbReference type="SAM" id="Phobius"/>
    </source>
</evidence>
<reference evidence="2" key="2">
    <citation type="journal article" date="2022" name="Proc. Natl. Acad. Sci. U.S.A.">
        <title>Diploid-dominant life cycles characterize the early evolution of Fungi.</title>
        <authorList>
            <person name="Amses K.R."/>
            <person name="Simmons D.R."/>
            <person name="Longcore J.E."/>
            <person name="Mondo S.J."/>
            <person name="Seto K."/>
            <person name="Jeronimo G.H."/>
            <person name="Bonds A.E."/>
            <person name="Quandt C.A."/>
            <person name="Davis W.J."/>
            <person name="Chang Y."/>
            <person name="Federici B.A."/>
            <person name="Kuo A."/>
            <person name="LaButti K."/>
            <person name="Pangilinan J."/>
            <person name="Andreopoulos W."/>
            <person name="Tritt A."/>
            <person name="Riley R."/>
            <person name="Hundley H."/>
            <person name="Johnson J."/>
            <person name="Lipzen A."/>
            <person name="Barry K."/>
            <person name="Lang B.F."/>
            <person name="Cuomo C.A."/>
            <person name="Buchler N.E."/>
            <person name="Grigoriev I.V."/>
            <person name="Spatafora J.W."/>
            <person name="Stajich J.E."/>
            <person name="James T.Y."/>
        </authorList>
    </citation>
    <scope>NUCLEOTIDE SEQUENCE</scope>
    <source>
        <strain evidence="2">AG</strain>
    </source>
</reference>
<proteinExistence type="predicted"/>
<gene>
    <name evidence="2" type="ORF">K450DRAFT_222248</name>
</gene>
<dbReference type="Proteomes" id="UP001206595">
    <property type="component" value="Unassembled WGS sequence"/>
</dbReference>
<dbReference type="GeneID" id="75911219"/>
<reference evidence="2" key="1">
    <citation type="submission" date="2021-06" db="EMBL/GenBank/DDBJ databases">
        <authorList>
            <consortium name="DOE Joint Genome Institute"/>
            <person name="Mondo S.J."/>
            <person name="Amses K.R."/>
            <person name="Simmons D.R."/>
            <person name="Longcore J.E."/>
            <person name="Seto K."/>
            <person name="Alves G.H."/>
            <person name="Bonds A.E."/>
            <person name="Quandt C.A."/>
            <person name="Davis W.J."/>
            <person name="Chang Y."/>
            <person name="Letcher P.M."/>
            <person name="Powell M.J."/>
            <person name="Kuo A."/>
            <person name="Labutti K."/>
            <person name="Pangilinan J."/>
            <person name="Andreopoulos W."/>
            <person name="Tritt A."/>
            <person name="Riley R."/>
            <person name="Hundley H."/>
            <person name="Johnson J."/>
            <person name="Lipzen A."/>
            <person name="Barry K."/>
            <person name="Berbee M.L."/>
            <person name="Buchler N.E."/>
            <person name="Grigoriev I.V."/>
            <person name="Spatafora J.W."/>
            <person name="Stajich J.E."/>
            <person name="James T.Y."/>
        </authorList>
    </citation>
    <scope>NUCLEOTIDE SEQUENCE</scope>
    <source>
        <strain evidence="2">AG</strain>
    </source>
</reference>
<feature type="transmembrane region" description="Helical" evidence="1">
    <location>
        <begin position="46"/>
        <end position="62"/>
    </location>
</feature>
<dbReference type="AlphaFoldDB" id="A0AAD5EHM3"/>
<evidence type="ECO:0000313" key="2">
    <source>
        <dbReference type="EMBL" id="KAI8583674.1"/>
    </source>
</evidence>
<evidence type="ECO:0000313" key="3">
    <source>
        <dbReference type="Proteomes" id="UP001206595"/>
    </source>
</evidence>
<feature type="transmembrane region" description="Helical" evidence="1">
    <location>
        <begin position="139"/>
        <end position="158"/>
    </location>
</feature>
<name>A0AAD5EHM3_UMBRA</name>
<sequence length="163" mass="19053">MDIRPPFLCRRSRWECSIPSDRSPSGLPRGLLSSASHSPPVRWPRILLLFLCLALSLLPPFLRPAVYLLPLLFVNPVVFGHLAPFWLLLILRLPRLRIFRLLLRLCLFLLLLAWLLLLLPALRPDKARVRKLSVRLHLLRLYVLLFFCWLVASEYSLFVRQIS</sequence>